<evidence type="ECO:0000313" key="2">
    <source>
        <dbReference type="EMBL" id="MFC6705058.1"/>
    </source>
</evidence>
<name>A0ABW2ADW5_9MICO</name>
<reference evidence="3" key="1">
    <citation type="journal article" date="2019" name="Int. J. Syst. Evol. Microbiol.">
        <title>The Global Catalogue of Microorganisms (GCM) 10K type strain sequencing project: providing services to taxonomists for standard genome sequencing and annotation.</title>
        <authorList>
            <consortium name="The Broad Institute Genomics Platform"/>
            <consortium name="The Broad Institute Genome Sequencing Center for Infectious Disease"/>
            <person name="Wu L."/>
            <person name="Ma J."/>
        </authorList>
    </citation>
    <scope>NUCLEOTIDE SEQUENCE [LARGE SCALE GENOMIC DNA]</scope>
    <source>
        <strain evidence="3">CCUG 58127</strain>
    </source>
</reference>
<evidence type="ECO:0000256" key="1">
    <source>
        <dbReference type="SAM" id="MobiDB-lite"/>
    </source>
</evidence>
<dbReference type="SUPFAM" id="SSF140453">
    <property type="entry name" value="EsxAB dimer-like"/>
    <property type="match status" value="1"/>
</dbReference>
<dbReference type="EMBL" id="JBHSWH010000001">
    <property type="protein sequence ID" value="MFC6705058.1"/>
    <property type="molecule type" value="Genomic_DNA"/>
</dbReference>
<organism evidence="2 3">
    <name type="scientific">Flexivirga alba</name>
    <dbReference type="NCBI Taxonomy" id="702742"/>
    <lineage>
        <taxon>Bacteria</taxon>
        <taxon>Bacillati</taxon>
        <taxon>Actinomycetota</taxon>
        <taxon>Actinomycetes</taxon>
        <taxon>Micrococcales</taxon>
        <taxon>Dermacoccaceae</taxon>
        <taxon>Flexivirga</taxon>
    </lineage>
</organism>
<feature type="region of interest" description="Disordered" evidence="1">
    <location>
        <begin position="1"/>
        <end position="41"/>
    </location>
</feature>
<evidence type="ECO:0000313" key="3">
    <source>
        <dbReference type="Proteomes" id="UP001596298"/>
    </source>
</evidence>
<dbReference type="RefSeq" id="WP_382399854.1">
    <property type="nucleotide sequence ID" value="NZ_JBHSWH010000001.1"/>
</dbReference>
<protein>
    <submittedName>
        <fullName evidence="2">Uncharacterized protein</fullName>
    </submittedName>
</protein>
<dbReference type="InterPro" id="IPR036689">
    <property type="entry name" value="ESAT-6-like_sf"/>
</dbReference>
<feature type="compositionally biased region" description="Low complexity" evidence="1">
    <location>
        <begin position="17"/>
        <end position="34"/>
    </location>
</feature>
<keyword evidence="3" id="KW-1185">Reference proteome</keyword>
<accession>A0ABW2ADW5</accession>
<sequence length="102" mass="11534">MSDDPDVIRSQARRAARLATEARSAATAVSSNSSVKWRGQGAERYRKKLSDRATEFRDRADDLDHLSRLLYSHARHVEDHEKPIKVVEGIVHTVAPLSRFIP</sequence>
<dbReference type="Proteomes" id="UP001596298">
    <property type="component" value="Unassembled WGS sequence"/>
</dbReference>
<dbReference type="Gene3D" id="1.10.287.1060">
    <property type="entry name" value="ESAT-6-like"/>
    <property type="match status" value="1"/>
</dbReference>
<gene>
    <name evidence="2" type="ORF">ACFQDH_07195</name>
</gene>
<proteinExistence type="predicted"/>
<comment type="caution">
    <text evidence="2">The sequence shown here is derived from an EMBL/GenBank/DDBJ whole genome shotgun (WGS) entry which is preliminary data.</text>
</comment>